<dbReference type="AlphaFoldDB" id="M0PI56"/>
<evidence type="ECO:0000313" key="2">
    <source>
        <dbReference type="Proteomes" id="UP000011546"/>
    </source>
</evidence>
<keyword evidence="2" id="KW-1185">Reference proteome</keyword>
<sequence length="63" mass="7300">MFTKLVFCEWHIDQPVNDIPQLRVCLAETITDLAVFCLGDQQQIRQHNLLVVLSCKEFRAVLV</sequence>
<dbReference type="EMBL" id="AOJH01000009">
    <property type="protein sequence ID" value="EMA69583.1"/>
    <property type="molecule type" value="Genomic_DNA"/>
</dbReference>
<dbReference type="Proteomes" id="UP000011546">
    <property type="component" value="Unassembled WGS sequence"/>
</dbReference>
<proteinExistence type="predicted"/>
<reference evidence="1 2" key="1">
    <citation type="journal article" date="2014" name="PLoS Genet.">
        <title>Phylogenetically driven sequencing of extremely halophilic archaea reveals strategies for static and dynamic osmo-response.</title>
        <authorList>
            <person name="Becker E.A."/>
            <person name="Seitzer P.M."/>
            <person name="Tritt A."/>
            <person name="Larsen D."/>
            <person name="Krusor M."/>
            <person name="Yao A.I."/>
            <person name="Wu D."/>
            <person name="Madern D."/>
            <person name="Eisen J.A."/>
            <person name="Darling A.E."/>
            <person name="Facciotti M.T."/>
        </authorList>
    </citation>
    <scope>NUCLEOTIDE SEQUENCE [LARGE SCALE GENOMIC DNA]</scope>
    <source>
        <strain evidence="1 2">JCM 14978</strain>
    </source>
</reference>
<comment type="caution">
    <text evidence="1">The sequence shown here is derived from an EMBL/GenBank/DDBJ whole genome shotgun (WGS) entry which is preliminary data.</text>
</comment>
<organism evidence="1 2">
    <name type="scientific">Halorubrum kocurii JCM 14978</name>
    <dbReference type="NCBI Taxonomy" id="1230456"/>
    <lineage>
        <taxon>Archaea</taxon>
        <taxon>Methanobacteriati</taxon>
        <taxon>Methanobacteriota</taxon>
        <taxon>Stenosarchaea group</taxon>
        <taxon>Halobacteria</taxon>
        <taxon>Halobacteriales</taxon>
        <taxon>Haloferacaceae</taxon>
        <taxon>Halorubrum</taxon>
    </lineage>
</organism>
<protein>
    <submittedName>
        <fullName evidence="1">Uncharacterized protein</fullName>
    </submittedName>
</protein>
<accession>M0PI56</accession>
<evidence type="ECO:0000313" key="1">
    <source>
        <dbReference type="EMBL" id="EMA69583.1"/>
    </source>
</evidence>
<gene>
    <name evidence="1" type="ORF">C468_01250</name>
</gene>
<name>M0PI56_9EURY</name>